<feature type="non-terminal residue" evidence="2">
    <location>
        <position position="45"/>
    </location>
</feature>
<evidence type="ECO:0000313" key="2">
    <source>
        <dbReference type="EMBL" id="MCI91291.1"/>
    </source>
</evidence>
<accession>A0A392VWD9</accession>
<proteinExistence type="predicted"/>
<sequence length="45" mass="5009">MKRKRTPGNSLKSSSDSSQQQQLSAARSALHLPDDCWESICTFLV</sequence>
<protein>
    <submittedName>
        <fullName evidence="2">Uncharacterized protein</fullName>
    </submittedName>
</protein>
<dbReference type="AlphaFoldDB" id="A0A392VWD9"/>
<feature type="region of interest" description="Disordered" evidence="1">
    <location>
        <begin position="1"/>
        <end position="26"/>
    </location>
</feature>
<comment type="caution">
    <text evidence="2">The sequence shown here is derived from an EMBL/GenBank/DDBJ whole genome shotgun (WGS) entry which is preliminary data.</text>
</comment>
<reference evidence="2 3" key="1">
    <citation type="journal article" date="2018" name="Front. Plant Sci.">
        <title>Red Clover (Trifolium pratense) and Zigzag Clover (T. medium) - A Picture of Genomic Similarities and Differences.</title>
        <authorList>
            <person name="Dluhosova J."/>
            <person name="Istvanek J."/>
            <person name="Nedelnik J."/>
            <person name="Repkova J."/>
        </authorList>
    </citation>
    <scope>NUCLEOTIDE SEQUENCE [LARGE SCALE GENOMIC DNA]</scope>
    <source>
        <strain evidence="3">cv. 10/8</strain>
        <tissue evidence="2">Leaf</tissue>
    </source>
</reference>
<evidence type="ECO:0000256" key="1">
    <source>
        <dbReference type="SAM" id="MobiDB-lite"/>
    </source>
</evidence>
<name>A0A392VWD9_9FABA</name>
<dbReference type="Proteomes" id="UP000265520">
    <property type="component" value="Unassembled WGS sequence"/>
</dbReference>
<keyword evidence="3" id="KW-1185">Reference proteome</keyword>
<evidence type="ECO:0000313" key="3">
    <source>
        <dbReference type="Proteomes" id="UP000265520"/>
    </source>
</evidence>
<feature type="compositionally biased region" description="Low complexity" evidence="1">
    <location>
        <begin position="10"/>
        <end position="26"/>
    </location>
</feature>
<dbReference type="EMBL" id="LXQA011268283">
    <property type="protein sequence ID" value="MCI91291.1"/>
    <property type="molecule type" value="Genomic_DNA"/>
</dbReference>
<organism evidence="2 3">
    <name type="scientific">Trifolium medium</name>
    <dbReference type="NCBI Taxonomy" id="97028"/>
    <lineage>
        <taxon>Eukaryota</taxon>
        <taxon>Viridiplantae</taxon>
        <taxon>Streptophyta</taxon>
        <taxon>Embryophyta</taxon>
        <taxon>Tracheophyta</taxon>
        <taxon>Spermatophyta</taxon>
        <taxon>Magnoliopsida</taxon>
        <taxon>eudicotyledons</taxon>
        <taxon>Gunneridae</taxon>
        <taxon>Pentapetalae</taxon>
        <taxon>rosids</taxon>
        <taxon>fabids</taxon>
        <taxon>Fabales</taxon>
        <taxon>Fabaceae</taxon>
        <taxon>Papilionoideae</taxon>
        <taxon>50 kb inversion clade</taxon>
        <taxon>NPAAA clade</taxon>
        <taxon>Hologalegina</taxon>
        <taxon>IRL clade</taxon>
        <taxon>Trifolieae</taxon>
        <taxon>Trifolium</taxon>
    </lineage>
</organism>